<dbReference type="AlphaFoldDB" id="A0A918V548"/>
<evidence type="ECO:0000313" key="2">
    <source>
        <dbReference type="Proteomes" id="UP000636004"/>
    </source>
</evidence>
<dbReference type="EMBL" id="BMWZ01000001">
    <property type="protein sequence ID" value="GGZ69857.1"/>
    <property type="molecule type" value="Genomic_DNA"/>
</dbReference>
<protein>
    <submittedName>
        <fullName evidence="1">Uncharacterized protein</fullName>
    </submittedName>
</protein>
<dbReference type="Proteomes" id="UP000636004">
    <property type="component" value="Unassembled WGS sequence"/>
</dbReference>
<keyword evidence="2" id="KW-1185">Reference proteome</keyword>
<reference evidence="1" key="2">
    <citation type="submission" date="2020-09" db="EMBL/GenBank/DDBJ databases">
        <authorList>
            <person name="Sun Q."/>
            <person name="Kim S."/>
        </authorList>
    </citation>
    <scope>NUCLEOTIDE SEQUENCE</scope>
    <source>
        <strain evidence="1">KCTC 12710</strain>
    </source>
</reference>
<accession>A0A918V548</accession>
<proteinExistence type="predicted"/>
<evidence type="ECO:0000313" key="1">
    <source>
        <dbReference type="EMBL" id="GGZ69857.1"/>
    </source>
</evidence>
<comment type="caution">
    <text evidence="1">The sequence shown here is derived from an EMBL/GenBank/DDBJ whole genome shotgun (WGS) entry which is preliminary data.</text>
</comment>
<reference evidence="1" key="1">
    <citation type="journal article" date="2014" name="Int. J. Syst. Evol. Microbiol.">
        <title>Complete genome sequence of Corynebacterium casei LMG S-19264T (=DSM 44701T), isolated from a smear-ripened cheese.</title>
        <authorList>
            <consortium name="US DOE Joint Genome Institute (JGI-PGF)"/>
            <person name="Walter F."/>
            <person name="Albersmeier A."/>
            <person name="Kalinowski J."/>
            <person name="Ruckert C."/>
        </authorList>
    </citation>
    <scope>NUCLEOTIDE SEQUENCE</scope>
    <source>
        <strain evidence="1">KCTC 12710</strain>
    </source>
</reference>
<organism evidence="1 2">
    <name type="scientific">Algibacter mikhailovii</name>
    <dbReference type="NCBI Taxonomy" id="425498"/>
    <lineage>
        <taxon>Bacteria</taxon>
        <taxon>Pseudomonadati</taxon>
        <taxon>Bacteroidota</taxon>
        <taxon>Flavobacteriia</taxon>
        <taxon>Flavobacteriales</taxon>
        <taxon>Flavobacteriaceae</taxon>
        <taxon>Algibacter</taxon>
    </lineage>
</organism>
<gene>
    <name evidence="1" type="ORF">GCM10007028_03690</name>
</gene>
<sequence length="258" mass="29059">MAQTIPNQKPEIKRYQRVDIGGSFGDFTNKVGFNPQHTQNQCGSNTSYSYEYFLQTYQIAGAGYSQVIIKGNTKKTFGVNVSGGSIKTTLLGTNQTKSDFVFAINPYAKWESKWFGVGLGLHLGDFNVNKDETTEVSNIEDAHKSYYSRPEIHARVGPKKYLDIDYNYGFMMPSAYPTLYSRSSIGSGFGLSNDYSLRYGRIWNLNTGYISAEALLSDNFGVNLMYIFQENNDDLYGGETSGKFVFSLNYRFGHKIKK</sequence>
<name>A0A918V548_9FLAO</name>